<proteinExistence type="predicted"/>
<protein>
    <submittedName>
        <fullName evidence="1">Uncharacterized protein</fullName>
    </submittedName>
</protein>
<reference evidence="1 2" key="1">
    <citation type="submission" date="2015-12" db="EMBL/GenBank/DDBJ databases">
        <title>Genome comparisons provide insights into the role of secondary metabolites in the pathogenic phase of the Photorhabdus life cycle.</title>
        <authorList>
            <person name="Tobias N.J."/>
            <person name="Mishra B."/>
            <person name="Gupta D.K."/>
            <person name="Thines M."/>
            <person name="Stinear T.P."/>
            <person name="Bode H.B."/>
        </authorList>
    </citation>
    <scope>NUCLEOTIDE SEQUENCE [LARGE SCALE GENOMIC DNA]</scope>
    <source>
        <strain evidence="1 2">PB68.1</strain>
    </source>
</reference>
<name>A0A1C0TYV4_9GAMM</name>
<evidence type="ECO:0000313" key="2">
    <source>
        <dbReference type="Proteomes" id="UP000093476"/>
    </source>
</evidence>
<gene>
    <name evidence="1" type="ORF">Ppb6_03951</name>
</gene>
<dbReference type="EMBL" id="LOMY01000187">
    <property type="protein sequence ID" value="OCQ50854.1"/>
    <property type="molecule type" value="Genomic_DNA"/>
</dbReference>
<dbReference type="AlphaFoldDB" id="A0A1C0TYV4"/>
<evidence type="ECO:0000313" key="1">
    <source>
        <dbReference type="EMBL" id="OCQ50854.1"/>
    </source>
</evidence>
<organism evidence="1 2">
    <name type="scientific">Photorhabdus australis subsp. thailandensis</name>
    <dbReference type="NCBI Taxonomy" id="2805096"/>
    <lineage>
        <taxon>Bacteria</taxon>
        <taxon>Pseudomonadati</taxon>
        <taxon>Pseudomonadota</taxon>
        <taxon>Gammaproteobacteria</taxon>
        <taxon>Enterobacterales</taxon>
        <taxon>Morganellaceae</taxon>
        <taxon>Photorhabdus</taxon>
    </lineage>
</organism>
<dbReference type="PATRIC" id="fig|286156.4.peg.4544"/>
<sequence>MIKLTQGQFDKIIELEKQEFVEKVEKEILAEYANLIPCNSHLSKRLKGAYDYLLALNFQEKNTIQSYLYLVAFNPDFQNASPIKDVFESSGQNPEQQFKDFLRIAKNRMNRRH</sequence>
<dbReference type="RefSeq" id="WP_054474962.1">
    <property type="nucleotide sequence ID" value="NZ_CAWMQZ010000187.1"/>
</dbReference>
<keyword evidence="2" id="KW-1185">Reference proteome</keyword>
<dbReference type="Proteomes" id="UP000093476">
    <property type="component" value="Unassembled WGS sequence"/>
</dbReference>
<dbReference type="STRING" id="286156.Ppb6_03951"/>
<comment type="caution">
    <text evidence="1">The sequence shown here is derived from an EMBL/GenBank/DDBJ whole genome shotgun (WGS) entry which is preliminary data.</text>
</comment>
<accession>A0A1C0TYV4</accession>